<sequence length="1140" mass="127044">MGRLINMHHLDTRHTKLVRMPLGMGKLKGLRVLTDFVFGEQNGSSISELGKLKNLRGRLAISNLQNVVCHRDAEDANLKEKINLKELQLIWRFAEVVTVGDEFYGHGAALSKPFGSLEILSFEDMPEWEEWFCLKDGAFCLSQELYMEDCPKITKSLPKHLPSLMKLKIERCGKLGGLLPMAPSMSKLDLNQCDALRLEPLPCGLRQLQIYKLNIKDSILEQMERHYTHLEKLVIWNCYGLRSFLEGRIGVWKHPLHFQPSDGIYDAEEIEFFPDEHMLPSTTTGLDLYRPSSESYVFGLQGPSTPHLSSHIGYVGLSEAPIYASKDALQIVRCWKKLRKEGSMEENGVGRREEQTTMIELSTGIDIEKLPLWEEERQYRNCYVNSISSREMESLTAICDAFLPSLHVSAADADAVATFYQSSASMAATPERVGGLLSERMEHPKKWMIRLALWLLSTWLGTFVLCGPRSLSTNFPFFHTFSQLSQQKREEILLSWSLSFFYHLRMLFKSTKLLTLLVFFSQVDEKNQNLSWKAIGYCGPDPEFQPQASRLKTSKQNGYGNFICKEQECKEDGEKEERYGPLCRGLINLKHPRDVVADNLLRFGLPVSVRPKKINPPNLSHPSLTIKCDAVIVGSGSGGGVVAGVLAKAGYKVLVLEKGNYFARSNLSLLEGPSMDQMYMSGGMLATDDMGVVILAGSTVGGGSTINWSASIKTPQHVINEWCDRCKLELFDSKLYKEAMDVVCEKMGVQSEIVEEGFNNAVLRKGCEELGYPVNDIPRNSPPDHYCGWCCMGCKDGRKKGTSETWLVDLVNSGNGVILPGCEAIKVLHKRRKGRGRNRATGIAFQLEYVGAKDICIVESKVTIVACGALSTPPLLKRSGLKNANIGKNLHLHPVAMAWGYFPDAPLSSGWPEKEKKSYEGGIMTAMSTVVANMDKSGYGAVLQTPALHPGMFSALMPWLSGADMKRRMLRFSRTAHIFALARDKGSGDVYSPDSIGYKMEATDEENLKKGLDKILRILAAAGAEEIGTHHCKGKSINVKQASSHEFERFVKEESSRPLRDLNTQICSAHQMGSCRMGIDPKQSVVNQMGETWEVEGLFVADSSVFPTALGVNPMVTIQAIAYCTAQSVLDVLKRKKSIY</sequence>
<dbReference type="SUPFAM" id="SSF51905">
    <property type="entry name" value="FAD/NAD(P)-binding domain"/>
    <property type="match status" value="1"/>
</dbReference>
<dbReference type="Pfam" id="PF00732">
    <property type="entry name" value="GMC_oxred_N"/>
    <property type="match status" value="1"/>
</dbReference>
<keyword evidence="4" id="KW-0560">Oxidoreductase</keyword>
<dbReference type="InterPro" id="IPR007867">
    <property type="entry name" value="GMC_OxRtase_C"/>
</dbReference>
<dbReference type="GO" id="GO:0050660">
    <property type="term" value="F:flavin adenine dinucleotide binding"/>
    <property type="evidence" value="ECO:0007669"/>
    <property type="project" value="InterPro"/>
</dbReference>
<dbReference type="InterPro" id="IPR036188">
    <property type="entry name" value="FAD/NAD-bd_sf"/>
</dbReference>
<dbReference type="GO" id="GO:0016614">
    <property type="term" value="F:oxidoreductase activity, acting on CH-OH group of donors"/>
    <property type="evidence" value="ECO:0007669"/>
    <property type="project" value="InterPro"/>
</dbReference>
<dbReference type="InterPro" id="IPR000172">
    <property type="entry name" value="GMC_OxRdtase_N"/>
</dbReference>
<evidence type="ECO:0000256" key="3">
    <source>
        <dbReference type="ARBA" id="ARBA00022827"/>
    </source>
</evidence>
<organism evidence="8 9">
    <name type="scientific">Theobroma cacao</name>
    <name type="common">Cacao</name>
    <name type="synonym">Cocoa</name>
    <dbReference type="NCBI Taxonomy" id="3641"/>
    <lineage>
        <taxon>Eukaryota</taxon>
        <taxon>Viridiplantae</taxon>
        <taxon>Streptophyta</taxon>
        <taxon>Embryophyta</taxon>
        <taxon>Tracheophyta</taxon>
        <taxon>Spermatophyta</taxon>
        <taxon>Magnoliopsida</taxon>
        <taxon>eudicotyledons</taxon>
        <taxon>Gunneridae</taxon>
        <taxon>Pentapetalae</taxon>
        <taxon>rosids</taxon>
        <taxon>malvids</taxon>
        <taxon>Malvales</taxon>
        <taxon>Malvaceae</taxon>
        <taxon>Byttnerioideae</taxon>
        <taxon>Theobroma</taxon>
    </lineage>
</organism>
<dbReference type="InterPro" id="IPR056789">
    <property type="entry name" value="LRR_R13L1-DRL21"/>
</dbReference>
<accession>A0A061G722</accession>
<name>A0A061G722_THECC</name>
<dbReference type="eggNOG" id="KOG4658">
    <property type="taxonomic scope" value="Eukaryota"/>
</dbReference>
<dbReference type="OMA" id="ASEVWPE"/>
<evidence type="ECO:0000256" key="4">
    <source>
        <dbReference type="ARBA" id="ARBA00023002"/>
    </source>
</evidence>
<dbReference type="HOGENOM" id="CLU_008878_1_0_1"/>
<feature type="domain" description="Glucose-methanol-choline oxidoreductase N-terminal" evidence="5">
    <location>
        <begin position="675"/>
        <end position="895"/>
    </location>
</feature>
<dbReference type="SUPFAM" id="SSF52058">
    <property type="entry name" value="L domain-like"/>
    <property type="match status" value="1"/>
</dbReference>
<protein>
    <submittedName>
        <fullName evidence="8">Long-chain fatty alcohol dehydrogenase family protein</fullName>
    </submittedName>
</protein>
<evidence type="ECO:0000313" key="9">
    <source>
        <dbReference type="Proteomes" id="UP000026915"/>
    </source>
</evidence>
<dbReference type="InterPro" id="IPR032675">
    <property type="entry name" value="LRR_dom_sf"/>
</dbReference>
<feature type="domain" description="R13L1/DRL21-like LRR repeat region" evidence="7">
    <location>
        <begin position="46"/>
        <end position="172"/>
    </location>
</feature>
<gene>
    <name evidence="8" type="ORF">TCM_016707</name>
</gene>
<dbReference type="Gramene" id="EOY25381">
    <property type="protein sequence ID" value="EOY25381"/>
    <property type="gene ID" value="TCM_016707"/>
</dbReference>
<evidence type="ECO:0000259" key="7">
    <source>
        <dbReference type="Pfam" id="PF25019"/>
    </source>
</evidence>
<dbReference type="Pfam" id="PF25019">
    <property type="entry name" value="LRR_R13L1-DRL21"/>
    <property type="match status" value="1"/>
</dbReference>
<dbReference type="AlphaFoldDB" id="A0A061G722"/>
<dbReference type="PANTHER" id="PTHR46056">
    <property type="entry name" value="LONG-CHAIN-ALCOHOL OXIDASE"/>
    <property type="match status" value="1"/>
</dbReference>
<dbReference type="STRING" id="3641.A0A061G722"/>
<keyword evidence="2" id="KW-0285">Flavoprotein</keyword>
<evidence type="ECO:0000313" key="8">
    <source>
        <dbReference type="EMBL" id="EOY25381.1"/>
    </source>
</evidence>
<evidence type="ECO:0000259" key="5">
    <source>
        <dbReference type="Pfam" id="PF00732"/>
    </source>
</evidence>
<dbReference type="InParanoid" id="A0A061G722"/>
<dbReference type="Gene3D" id="3.50.50.60">
    <property type="entry name" value="FAD/NAD(P)-binding domain"/>
    <property type="match status" value="2"/>
</dbReference>
<feature type="domain" description="Glucose-methanol-choline oxidoreductase C-terminal" evidence="6">
    <location>
        <begin position="996"/>
        <end position="1122"/>
    </location>
</feature>
<evidence type="ECO:0000256" key="2">
    <source>
        <dbReference type="ARBA" id="ARBA00022630"/>
    </source>
</evidence>
<proteinExistence type="inferred from homology"/>
<dbReference type="Gene3D" id="3.80.10.10">
    <property type="entry name" value="Ribonuclease Inhibitor"/>
    <property type="match status" value="1"/>
</dbReference>
<keyword evidence="3" id="KW-0274">FAD</keyword>
<dbReference type="Proteomes" id="UP000026915">
    <property type="component" value="Chromosome 3"/>
</dbReference>
<dbReference type="EMBL" id="CM001881">
    <property type="protein sequence ID" value="EOY25381.1"/>
    <property type="molecule type" value="Genomic_DNA"/>
</dbReference>
<dbReference type="Pfam" id="PF05199">
    <property type="entry name" value="GMC_oxred_C"/>
    <property type="match status" value="1"/>
</dbReference>
<evidence type="ECO:0000256" key="1">
    <source>
        <dbReference type="ARBA" id="ARBA00010790"/>
    </source>
</evidence>
<dbReference type="FunCoup" id="A0A061G722">
    <property type="interactions" value="8"/>
</dbReference>
<comment type="similarity">
    <text evidence="1">Belongs to the GMC oxidoreductase family.</text>
</comment>
<dbReference type="PANTHER" id="PTHR46056:SF4">
    <property type="entry name" value="LONG-CHAIN-ALCOHOL OXIDASE FAO4A"/>
    <property type="match status" value="1"/>
</dbReference>
<evidence type="ECO:0000259" key="6">
    <source>
        <dbReference type="Pfam" id="PF05199"/>
    </source>
</evidence>
<reference evidence="8 9" key="1">
    <citation type="journal article" date="2013" name="Genome Biol.">
        <title>The genome sequence of the most widely cultivated cacao type and its use to identify candidate genes regulating pod color.</title>
        <authorList>
            <person name="Motamayor J.C."/>
            <person name="Mockaitis K."/>
            <person name="Schmutz J."/>
            <person name="Haiminen N."/>
            <person name="Iii D.L."/>
            <person name="Cornejo O."/>
            <person name="Findley S.D."/>
            <person name="Zheng P."/>
            <person name="Utro F."/>
            <person name="Royaert S."/>
            <person name="Saski C."/>
            <person name="Jenkins J."/>
            <person name="Podicheti R."/>
            <person name="Zhao M."/>
            <person name="Scheffler B.E."/>
            <person name="Stack J.C."/>
            <person name="Feltus F.A."/>
            <person name="Mustiga G.M."/>
            <person name="Amores F."/>
            <person name="Phillips W."/>
            <person name="Marelli J.P."/>
            <person name="May G.D."/>
            <person name="Shapiro H."/>
            <person name="Ma J."/>
            <person name="Bustamante C.D."/>
            <person name="Schnell R.J."/>
            <person name="Main D."/>
            <person name="Gilbert D."/>
            <person name="Parida L."/>
            <person name="Kuhn D.N."/>
        </authorList>
    </citation>
    <scope>NUCLEOTIDE SEQUENCE [LARGE SCALE GENOMIC DNA]</scope>
    <source>
        <strain evidence="9">cv. Matina 1-6</strain>
    </source>
</reference>
<keyword evidence="9" id="KW-1185">Reference proteome</keyword>